<dbReference type="InterPro" id="IPR013976">
    <property type="entry name" value="HDOD"/>
</dbReference>
<dbReference type="PANTHER" id="PTHR33525">
    <property type="match status" value="1"/>
</dbReference>
<dbReference type="InterPro" id="IPR052340">
    <property type="entry name" value="RNase_Y/CdgJ"/>
</dbReference>
<name>A0A0F9WEZ3_9ZZZZ</name>
<dbReference type="PANTHER" id="PTHR33525:SF6">
    <property type="entry name" value="HDOD DOMAIN-CONTAINING PROTEIN"/>
    <property type="match status" value="1"/>
</dbReference>
<evidence type="ECO:0000259" key="1">
    <source>
        <dbReference type="PROSITE" id="PS51833"/>
    </source>
</evidence>
<dbReference type="Gene3D" id="1.10.3210.10">
    <property type="entry name" value="Hypothetical protein af1432"/>
    <property type="match status" value="1"/>
</dbReference>
<dbReference type="EMBL" id="LAZR01000288">
    <property type="protein sequence ID" value="KKN76833.1"/>
    <property type="molecule type" value="Genomic_DNA"/>
</dbReference>
<sequence length="272" mass="29290">MNISELLAQKDKLPNVPEVVKELIQVLSDDNANLDAIASKVAKDPTLSVKILRMVNSSYYGLPRTVNSIDEAIVRIGLDRLKILVISSGLSGSVTGEVEGLDVKRFWNESFETGEICKIIAKKTNAVEADVAFTAGIISNIGRLLLHLTTPNRAKAVQTAVDEGGDRNQAELDRFQFTSPQAGAALLEEWKLPTELCVAVLQQRAPLAHPEPSPLSAVICLAKQMMTARKKGATAKDIVDAVSFPLISLAGVKDGLADIAEQVVNLEPMRIA</sequence>
<dbReference type="SUPFAM" id="SSF109604">
    <property type="entry name" value="HD-domain/PDEase-like"/>
    <property type="match status" value="1"/>
</dbReference>
<dbReference type="Pfam" id="PF08668">
    <property type="entry name" value="HDOD"/>
    <property type="match status" value="1"/>
</dbReference>
<comment type="caution">
    <text evidence="2">The sequence shown here is derived from an EMBL/GenBank/DDBJ whole genome shotgun (WGS) entry which is preliminary data.</text>
</comment>
<feature type="domain" description="HDOD" evidence="1">
    <location>
        <begin position="13"/>
        <end position="206"/>
    </location>
</feature>
<organism evidence="2">
    <name type="scientific">marine sediment metagenome</name>
    <dbReference type="NCBI Taxonomy" id="412755"/>
    <lineage>
        <taxon>unclassified sequences</taxon>
        <taxon>metagenomes</taxon>
        <taxon>ecological metagenomes</taxon>
    </lineage>
</organism>
<proteinExistence type="predicted"/>
<dbReference type="PROSITE" id="PS51833">
    <property type="entry name" value="HDOD"/>
    <property type="match status" value="1"/>
</dbReference>
<protein>
    <recommendedName>
        <fullName evidence="1">HDOD domain-containing protein</fullName>
    </recommendedName>
</protein>
<evidence type="ECO:0000313" key="2">
    <source>
        <dbReference type="EMBL" id="KKN76833.1"/>
    </source>
</evidence>
<dbReference type="AlphaFoldDB" id="A0A0F9WEZ3"/>
<reference evidence="2" key="1">
    <citation type="journal article" date="2015" name="Nature">
        <title>Complex archaea that bridge the gap between prokaryotes and eukaryotes.</title>
        <authorList>
            <person name="Spang A."/>
            <person name="Saw J.H."/>
            <person name="Jorgensen S.L."/>
            <person name="Zaremba-Niedzwiedzka K."/>
            <person name="Martijn J."/>
            <person name="Lind A.E."/>
            <person name="van Eijk R."/>
            <person name="Schleper C."/>
            <person name="Guy L."/>
            <person name="Ettema T.J."/>
        </authorList>
    </citation>
    <scope>NUCLEOTIDE SEQUENCE</scope>
</reference>
<gene>
    <name evidence="2" type="ORF">LCGC14_0366180</name>
</gene>
<accession>A0A0F9WEZ3</accession>